<feature type="transmembrane region" description="Helical" evidence="3">
    <location>
        <begin position="155"/>
        <end position="173"/>
    </location>
</feature>
<feature type="transmembrane region" description="Helical" evidence="3">
    <location>
        <begin position="12"/>
        <end position="29"/>
    </location>
</feature>
<dbReference type="RefSeq" id="WP_389365393.1">
    <property type="nucleotide sequence ID" value="NZ_JBIACK010000028.1"/>
</dbReference>
<feature type="transmembrane region" description="Helical" evidence="3">
    <location>
        <begin position="292"/>
        <end position="311"/>
    </location>
</feature>
<evidence type="ECO:0000256" key="3">
    <source>
        <dbReference type="SAM" id="Phobius"/>
    </source>
</evidence>
<feature type="transmembrane region" description="Helical" evidence="3">
    <location>
        <begin position="35"/>
        <end position="57"/>
    </location>
</feature>
<dbReference type="Pfam" id="PF01757">
    <property type="entry name" value="Acyl_transf_3"/>
    <property type="match status" value="1"/>
</dbReference>
<keyword evidence="3" id="KW-0472">Membrane</keyword>
<keyword evidence="6" id="KW-1185">Reference proteome</keyword>
<dbReference type="InterPro" id="IPR052734">
    <property type="entry name" value="Nod_factor_acetyltransferase"/>
</dbReference>
<feature type="transmembrane region" description="Helical" evidence="3">
    <location>
        <begin position="256"/>
        <end position="277"/>
    </location>
</feature>
<evidence type="ECO:0000256" key="2">
    <source>
        <dbReference type="ARBA" id="ARBA00007400"/>
    </source>
</evidence>
<feature type="domain" description="Acyltransferase 3" evidence="4">
    <location>
        <begin position="6"/>
        <end position="308"/>
    </location>
</feature>
<keyword evidence="3" id="KW-0812">Transmembrane</keyword>
<feature type="transmembrane region" description="Helical" evidence="3">
    <location>
        <begin position="185"/>
        <end position="204"/>
    </location>
</feature>
<comment type="caution">
    <text evidence="5">The sequence shown here is derived from an EMBL/GenBank/DDBJ whole genome shotgun (WGS) entry which is preliminary data.</text>
</comment>
<sequence length="346" mass="40559">MNIRDAYYDNAKFLLIFLVVFGHFIQSFIDESKLIYTLYTTIYLFHMPAFILISGYFARGFRKKGYLAKITKKLIGPYLIFQGIYSIYYFVIRGWEPTELDPLNPQWSLWFLVSLFFWNLMLFLFTKFKSSYAILISFGLGITVGYLDIVSNYLSLSRTIVFFPLFLLGYYFKKEHFETLRNKKVKLPAFVLLIIITAAFYILPEFDYKWLFGSKPYHAFDQTGLYGGIVRLGIYSLTLIATFSFLALVPRKNLFFTKWGASSIYIYLLHGFVVQYFRHSPFVEYVKDSEQIFVMLVVSMMITAICSSSWMKALAQPMIELKFTTLRNMVLNTESKTQSSSYWNKG</sequence>
<keyword evidence="3" id="KW-1133">Transmembrane helix</keyword>
<dbReference type="GO" id="GO:0016746">
    <property type="term" value="F:acyltransferase activity"/>
    <property type="evidence" value="ECO:0007669"/>
    <property type="project" value="UniProtKB-KW"/>
</dbReference>
<dbReference type="PANTHER" id="PTHR37312">
    <property type="entry name" value="MEMBRANE-BOUND ACYLTRANSFERASE YKRP-RELATED"/>
    <property type="match status" value="1"/>
</dbReference>
<protein>
    <submittedName>
        <fullName evidence="5">Acyltransferase family protein</fullName>
    </submittedName>
</protein>
<gene>
    <name evidence="5" type="ORF">ACFYKX_26970</name>
</gene>
<reference evidence="5 6" key="1">
    <citation type="submission" date="2024-08" db="EMBL/GenBank/DDBJ databases">
        <title>Two novel Cytobacillus novel species.</title>
        <authorList>
            <person name="Liu G."/>
        </authorList>
    </citation>
    <scope>NUCLEOTIDE SEQUENCE [LARGE SCALE GENOMIC DNA]</scope>
    <source>
        <strain evidence="5 6">FJAT-54145</strain>
    </source>
</reference>
<feature type="transmembrane region" description="Helical" evidence="3">
    <location>
        <begin position="224"/>
        <end position="249"/>
    </location>
</feature>
<accession>A0ABW6KIY4</accession>
<organism evidence="5 6">
    <name type="scientific">Cytobacillus spartinae</name>
    <dbReference type="NCBI Taxonomy" id="3299023"/>
    <lineage>
        <taxon>Bacteria</taxon>
        <taxon>Bacillati</taxon>
        <taxon>Bacillota</taxon>
        <taxon>Bacilli</taxon>
        <taxon>Bacillales</taxon>
        <taxon>Bacillaceae</taxon>
        <taxon>Cytobacillus</taxon>
    </lineage>
</organism>
<comment type="similarity">
    <text evidence="2">Belongs to the acyltransferase 3 family.</text>
</comment>
<keyword evidence="5" id="KW-0808">Transferase</keyword>
<feature type="transmembrane region" description="Helical" evidence="3">
    <location>
        <begin position="78"/>
        <end position="95"/>
    </location>
</feature>
<feature type="transmembrane region" description="Helical" evidence="3">
    <location>
        <begin position="107"/>
        <end position="125"/>
    </location>
</feature>
<evidence type="ECO:0000313" key="5">
    <source>
        <dbReference type="EMBL" id="MFE8704211.1"/>
    </source>
</evidence>
<name>A0ABW6KIY4_9BACI</name>
<dbReference type="InterPro" id="IPR002656">
    <property type="entry name" value="Acyl_transf_3_dom"/>
</dbReference>
<comment type="subcellular location">
    <subcellularLocation>
        <location evidence="1">Membrane</location>
    </subcellularLocation>
</comment>
<evidence type="ECO:0000313" key="6">
    <source>
        <dbReference type="Proteomes" id="UP001601059"/>
    </source>
</evidence>
<feature type="transmembrane region" description="Helical" evidence="3">
    <location>
        <begin position="132"/>
        <end position="149"/>
    </location>
</feature>
<proteinExistence type="inferred from homology"/>
<dbReference type="EMBL" id="JBIACK010000028">
    <property type="protein sequence ID" value="MFE8704211.1"/>
    <property type="molecule type" value="Genomic_DNA"/>
</dbReference>
<dbReference type="PANTHER" id="PTHR37312:SF1">
    <property type="entry name" value="MEMBRANE-BOUND ACYLTRANSFERASE YKRP-RELATED"/>
    <property type="match status" value="1"/>
</dbReference>
<evidence type="ECO:0000256" key="1">
    <source>
        <dbReference type="ARBA" id="ARBA00004370"/>
    </source>
</evidence>
<dbReference type="Proteomes" id="UP001601059">
    <property type="component" value="Unassembled WGS sequence"/>
</dbReference>
<evidence type="ECO:0000259" key="4">
    <source>
        <dbReference type="Pfam" id="PF01757"/>
    </source>
</evidence>
<keyword evidence="5" id="KW-0012">Acyltransferase</keyword>